<name>A0A2V1HY76_9MICO</name>
<sequence length="421" mass="44879">MSAAVTGPSDADDELVQLDVTGVAHGGVFVARHEGRVVFVSDTMPGEHVLARVTDRGHDRFWRAETVEILLPSADRREHFWPEAAVDRDPAARPGGAEFGHIAPRRQRDLKRDVLVDSLRRFGGIEDAETIVPAVTELPGSPDGAGWRTRVRLQVDADGLVGPYAARSHHVVEVRDIPLAVEALREAAPLGIPHPGASAIDMVASSTGQVHVTVGEGRPSSDGTLTEVVGDREFRLARHGFWQVHPAAAATLTRAVQEAIDGQVFDPAAANLDLYGGVGLLAAAVGDRFGPATRITSVESDGTATAFAARNLGDWSGAAAETARVDRYVADLERRSGRADRERISRSTVVLDPPRSGAGKAVMRTLGRLAPAQLVYVACDPVALARDIGFAREAGYRLTALTAFDLFPSTHHVEAVATLVR</sequence>
<dbReference type="Gene3D" id="2.40.50.1070">
    <property type="match status" value="1"/>
</dbReference>
<dbReference type="Gene3D" id="2.40.50.140">
    <property type="entry name" value="Nucleic acid-binding proteins"/>
    <property type="match status" value="1"/>
</dbReference>
<comment type="similarity">
    <text evidence="4">Belongs to the class I-like SAM-binding methyltransferase superfamily. RNA M5U methyltransferase family.</text>
</comment>
<keyword evidence="2 4" id="KW-0808">Transferase</keyword>
<dbReference type="Proteomes" id="UP000244893">
    <property type="component" value="Unassembled WGS sequence"/>
</dbReference>
<evidence type="ECO:0000256" key="4">
    <source>
        <dbReference type="PROSITE-ProRule" id="PRU01024"/>
    </source>
</evidence>
<feature type="domain" description="TRAM" evidence="5">
    <location>
        <begin position="8"/>
        <end position="68"/>
    </location>
</feature>
<feature type="binding site" evidence="4">
    <location>
        <position position="299"/>
    </location>
    <ligand>
        <name>S-adenosyl-L-methionine</name>
        <dbReference type="ChEBI" id="CHEBI:59789"/>
    </ligand>
</feature>
<evidence type="ECO:0000256" key="1">
    <source>
        <dbReference type="ARBA" id="ARBA00022603"/>
    </source>
</evidence>
<dbReference type="Pfam" id="PF05958">
    <property type="entry name" value="tRNA_U5-meth_tr"/>
    <property type="match status" value="1"/>
</dbReference>
<dbReference type="OrthoDB" id="9804590at2"/>
<dbReference type="InterPro" id="IPR010280">
    <property type="entry name" value="U5_MeTrfase_fam"/>
</dbReference>
<evidence type="ECO:0000313" key="6">
    <source>
        <dbReference type="EMBL" id="PVZ96370.1"/>
    </source>
</evidence>
<dbReference type="GO" id="GO:0070475">
    <property type="term" value="P:rRNA base methylation"/>
    <property type="evidence" value="ECO:0007669"/>
    <property type="project" value="TreeGrafter"/>
</dbReference>
<dbReference type="InterPro" id="IPR012340">
    <property type="entry name" value="NA-bd_OB-fold"/>
</dbReference>
<evidence type="ECO:0000256" key="2">
    <source>
        <dbReference type="ARBA" id="ARBA00022679"/>
    </source>
</evidence>
<gene>
    <name evidence="6" type="ORF">DDQ50_05025</name>
</gene>
<dbReference type="Gene3D" id="3.40.50.150">
    <property type="entry name" value="Vaccinia Virus protein VP39"/>
    <property type="match status" value="2"/>
</dbReference>
<feature type="binding site" evidence="4">
    <location>
        <position position="243"/>
    </location>
    <ligand>
        <name>S-adenosyl-L-methionine</name>
        <dbReference type="ChEBI" id="CHEBI:59789"/>
    </ligand>
</feature>
<dbReference type="InterPro" id="IPR029063">
    <property type="entry name" value="SAM-dependent_MTases_sf"/>
</dbReference>
<dbReference type="GO" id="GO:0070041">
    <property type="term" value="F:rRNA (uridine-C5-)-methyltransferase activity"/>
    <property type="evidence" value="ECO:0007669"/>
    <property type="project" value="TreeGrafter"/>
</dbReference>
<dbReference type="InterPro" id="IPR002792">
    <property type="entry name" value="TRAM_dom"/>
</dbReference>
<keyword evidence="1 4" id="KW-0489">Methyltransferase</keyword>
<reference evidence="6 7" key="1">
    <citation type="submission" date="2018-05" db="EMBL/GenBank/DDBJ databases">
        <title>Amnibacterium sp. M8JJ-5, whole genome shotgun sequence.</title>
        <authorList>
            <person name="Tuo L."/>
        </authorList>
    </citation>
    <scope>NUCLEOTIDE SEQUENCE [LARGE SCALE GENOMIC DNA]</scope>
    <source>
        <strain evidence="6 7">M8JJ-5</strain>
    </source>
</reference>
<dbReference type="RefSeq" id="WP_116756105.1">
    <property type="nucleotide sequence ID" value="NZ_JBHUEX010000001.1"/>
</dbReference>
<proteinExistence type="inferred from homology"/>
<keyword evidence="3 4" id="KW-0949">S-adenosyl-L-methionine</keyword>
<feature type="binding site" evidence="4">
    <location>
        <position position="275"/>
    </location>
    <ligand>
        <name>S-adenosyl-L-methionine</name>
        <dbReference type="ChEBI" id="CHEBI:59789"/>
    </ligand>
</feature>
<dbReference type="EMBL" id="QEOP01000001">
    <property type="protein sequence ID" value="PVZ96370.1"/>
    <property type="molecule type" value="Genomic_DNA"/>
</dbReference>
<dbReference type="PROSITE" id="PS51687">
    <property type="entry name" value="SAM_MT_RNA_M5U"/>
    <property type="match status" value="1"/>
</dbReference>
<dbReference type="AlphaFoldDB" id="A0A2V1HY76"/>
<keyword evidence="7" id="KW-1185">Reference proteome</keyword>
<feature type="active site" description="Nucleophile" evidence="4">
    <location>
        <position position="379"/>
    </location>
</feature>
<dbReference type="PROSITE" id="PS50926">
    <property type="entry name" value="TRAM"/>
    <property type="match status" value="1"/>
</dbReference>
<feature type="binding site" evidence="4">
    <location>
        <position position="352"/>
    </location>
    <ligand>
        <name>S-adenosyl-L-methionine</name>
        <dbReference type="ChEBI" id="CHEBI:59789"/>
    </ligand>
</feature>
<organism evidence="6 7">
    <name type="scientific">Amnibacterium flavum</name>
    <dbReference type="NCBI Taxonomy" id="2173173"/>
    <lineage>
        <taxon>Bacteria</taxon>
        <taxon>Bacillati</taxon>
        <taxon>Actinomycetota</taxon>
        <taxon>Actinomycetes</taxon>
        <taxon>Micrococcales</taxon>
        <taxon>Microbacteriaceae</taxon>
        <taxon>Amnibacterium</taxon>
    </lineage>
</organism>
<evidence type="ECO:0000313" key="7">
    <source>
        <dbReference type="Proteomes" id="UP000244893"/>
    </source>
</evidence>
<evidence type="ECO:0000256" key="3">
    <source>
        <dbReference type="ARBA" id="ARBA00022691"/>
    </source>
</evidence>
<comment type="caution">
    <text evidence="6">The sequence shown here is derived from an EMBL/GenBank/DDBJ whole genome shotgun (WGS) entry which is preliminary data.</text>
</comment>
<dbReference type="PANTHER" id="PTHR11061">
    <property type="entry name" value="RNA M5U METHYLTRANSFERASE"/>
    <property type="match status" value="1"/>
</dbReference>
<protein>
    <submittedName>
        <fullName evidence="6">23S rRNA methyltransferase</fullName>
    </submittedName>
</protein>
<evidence type="ECO:0000259" key="5">
    <source>
        <dbReference type="PROSITE" id="PS50926"/>
    </source>
</evidence>
<dbReference type="SUPFAM" id="SSF53335">
    <property type="entry name" value="S-adenosyl-L-methionine-dependent methyltransferases"/>
    <property type="match status" value="1"/>
</dbReference>
<dbReference type="SUPFAM" id="SSF50249">
    <property type="entry name" value="Nucleic acid-binding proteins"/>
    <property type="match status" value="1"/>
</dbReference>
<accession>A0A2V1HY76</accession>
<dbReference type="PANTHER" id="PTHR11061:SF30">
    <property type="entry name" value="TRNA (URACIL(54)-C(5))-METHYLTRANSFERASE"/>
    <property type="match status" value="1"/>
</dbReference>